<name>A0A3S3PU98_9MAGN</name>
<proteinExistence type="predicted"/>
<evidence type="ECO:0000313" key="1">
    <source>
        <dbReference type="EMBL" id="RWR97803.1"/>
    </source>
</evidence>
<dbReference type="Proteomes" id="UP000283530">
    <property type="component" value="Unassembled WGS sequence"/>
</dbReference>
<reference evidence="1 2" key="1">
    <citation type="journal article" date="2019" name="Nat. Plants">
        <title>Stout camphor tree genome fills gaps in understanding of flowering plant genome evolution.</title>
        <authorList>
            <person name="Chaw S.M."/>
            <person name="Liu Y.C."/>
            <person name="Wu Y.W."/>
            <person name="Wang H.Y."/>
            <person name="Lin C.I."/>
            <person name="Wu C.S."/>
            <person name="Ke H.M."/>
            <person name="Chang L.Y."/>
            <person name="Hsu C.Y."/>
            <person name="Yang H.T."/>
            <person name="Sudianto E."/>
            <person name="Hsu M.H."/>
            <person name="Wu K.P."/>
            <person name="Wang L.N."/>
            <person name="Leebens-Mack J.H."/>
            <person name="Tsai I.J."/>
        </authorList>
    </citation>
    <scope>NUCLEOTIDE SEQUENCE [LARGE SCALE GENOMIC DNA]</scope>
    <source>
        <strain evidence="2">cv. Chaw 1501</strain>
        <tissue evidence="1">Young leaves</tissue>
    </source>
</reference>
<protein>
    <submittedName>
        <fullName evidence="1">Uncharacterized protein</fullName>
    </submittedName>
</protein>
<sequence length="160" mass="18160">MRPALISLAHPSLALFSLSRSHLISITQLSPSPTISEKTHLCYTRRRPISPFSGHLLQSRHEFAVLHQEKSLFFSFPFSFFCQNPSHQLSRHLFPRGSTAPSQISSRASSVVHRTIRTALFSLDWQRTRNASIFSSFSEYLSPRLVPLFFSLFTLAGVAR</sequence>
<comment type="caution">
    <text evidence="1">The sequence shown here is derived from an EMBL/GenBank/DDBJ whole genome shotgun (WGS) entry which is preliminary data.</text>
</comment>
<dbReference type="AlphaFoldDB" id="A0A3S3PU98"/>
<accession>A0A3S3PU98</accession>
<evidence type="ECO:0000313" key="2">
    <source>
        <dbReference type="Proteomes" id="UP000283530"/>
    </source>
</evidence>
<keyword evidence="2" id="KW-1185">Reference proteome</keyword>
<dbReference type="EMBL" id="QPKB01000064">
    <property type="protein sequence ID" value="RWR97803.1"/>
    <property type="molecule type" value="Genomic_DNA"/>
</dbReference>
<gene>
    <name evidence="1" type="ORF">CKAN_02726200</name>
</gene>
<organism evidence="1 2">
    <name type="scientific">Cinnamomum micranthum f. kanehirae</name>
    <dbReference type="NCBI Taxonomy" id="337451"/>
    <lineage>
        <taxon>Eukaryota</taxon>
        <taxon>Viridiplantae</taxon>
        <taxon>Streptophyta</taxon>
        <taxon>Embryophyta</taxon>
        <taxon>Tracheophyta</taxon>
        <taxon>Spermatophyta</taxon>
        <taxon>Magnoliopsida</taxon>
        <taxon>Magnoliidae</taxon>
        <taxon>Laurales</taxon>
        <taxon>Lauraceae</taxon>
        <taxon>Cinnamomum</taxon>
    </lineage>
</organism>